<gene>
    <name evidence="1" type="ORF">OUZ56_032307</name>
</gene>
<evidence type="ECO:0000313" key="1">
    <source>
        <dbReference type="EMBL" id="KAK4017360.1"/>
    </source>
</evidence>
<name>A0ABQ9ZWS1_9CRUS</name>
<comment type="caution">
    <text evidence="1">The sequence shown here is derived from an EMBL/GenBank/DDBJ whole genome shotgun (WGS) entry which is preliminary data.</text>
</comment>
<keyword evidence="2" id="KW-1185">Reference proteome</keyword>
<dbReference type="Proteomes" id="UP001234178">
    <property type="component" value="Unassembled WGS sequence"/>
</dbReference>
<sequence length="76" mass="8593">MDFLNLVKYQISYKFDYILCLIGYVSVGEAGDRVLDLDEITICKIISLMKCICFEHAIAKYALNEKISSALPIKPS</sequence>
<evidence type="ECO:0000313" key="2">
    <source>
        <dbReference type="Proteomes" id="UP001234178"/>
    </source>
</evidence>
<organism evidence="1 2">
    <name type="scientific">Daphnia magna</name>
    <dbReference type="NCBI Taxonomy" id="35525"/>
    <lineage>
        <taxon>Eukaryota</taxon>
        <taxon>Metazoa</taxon>
        <taxon>Ecdysozoa</taxon>
        <taxon>Arthropoda</taxon>
        <taxon>Crustacea</taxon>
        <taxon>Branchiopoda</taxon>
        <taxon>Diplostraca</taxon>
        <taxon>Cladocera</taxon>
        <taxon>Anomopoda</taxon>
        <taxon>Daphniidae</taxon>
        <taxon>Daphnia</taxon>
    </lineage>
</organism>
<dbReference type="EMBL" id="JAOYFB010000005">
    <property type="protein sequence ID" value="KAK4017360.1"/>
    <property type="molecule type" value="Genomic_DNA"/>
</dbReference>
<reference evidence="1 2" key="1">
    <citation type="journal article" date="2023" name="Nucleic Acids Res.">
        <title>The hologenome of Daphnia magna reveals possible DNA methylation and microbiome-mediated evolution of the host genome.</title>
        <authorList>
            <person name="Chaturvedi A."/>
            <person name="Li X."/>
            <person name="Dhandapani V."/>
            <person name="Marshall H."/>
            <person name="Kissane S."/>
            <person name="Cuenca-Cambronero M."/>
            <person name="Asole G."/>
            <person name="Calvet F."/>
            <person name="Ruiz-Romero M."/>
            <person name="Marangio P."/>
            <person name="Guigo R."/>
            <person name="Rago D."/>
            <person name="Mirbahai L."/>
            <person name="Eastwood N."/>
            <person name="Colbourne J.K."/>
            <person name="Zhou J."/>
            <person name="Mallon E."/>
            <person name="Orsini L."/>
        </authorList>
    </citation>
    <scope>NUCLEOTIDE SEQUENCE [LARGE SCALE GENOMIC DNA]</scope>
    <source>
        <strain evidence="1">LRV0_1</strain>
    </source>
</reference>
<accession>A0ABQ9ZWS1</accession>
<protein>
    <submittedName>
        <fullName evidence="1">Uncharacterized protein</fullName>
    </submittedName>
</protein>
<proteinExistence type="predicted"/>